<evidence type="ECO:0000256" key="1">
    <source>
        <dbReference type="SAM" id="MobiDB-lite"/>
    </source>
</evidence>
<keyword evidence="2" id="KW-0472">Membrane</keyword>
<dbReference type="AlphaFoldDB" id="A0A3M7H7X7"/>
<comment type="caution">
    <text evidence="4">The sequence shown here is derived from an EMBL/GenBank/DDBJ whole genome shotgun (WGS) entry which is preliminary data.</text>
</comment>
<accession>A0A3M7H7X7</accession>
<reference evidence="4 5" key="1">
    <citation type="journal article" date="2018" name="BMC Genomics">
        <title>Genomic evidence for intraspecific hybridization in a clonal and extremely halotolerant yeast.</title>
        <authorList>
            <person name="Gostincar C."/>
            <person name="Stajich J.E."/>
            <person name="Zupancic J."/>
            <person name="Zalar P."/>
            <person name="Gunde-Cimerman N."/>
        </authorList>
    </citation>
    <scope>NUCLEOTIDE SEQUENCE [LARGE SCALE GENOMIC DNA]</scope>
    <source>
        <strain evidence="4 5">EXF-562</strain>
    </source>
</reference>
<feature type="transmembrane region" description="Helical" evidence="2">
    <location>
        <begin position="170"/>
        <end position="193"/>
    </location>
</feature>
<feature type="compositionally biased region" description="Low complexity" evidence="1">
    <location>
        <begin position="120"/>
        <end position="156"/>
    </location>
</feature>
<sequence>MVRSQGIVKLATFLVTSTSIAAAQNDGSTVVQEGASATSESSSSNDQSASSPLSSLSPTASPTVSSTSPTTTSDVPLELWGIAESLLSSYYPSTTVTQVASLTWPTAVVIDGSTHSVHSATTASISDGGSSLAATTSSSPPSSTSTQAEASTPAPTRESQDHGLDNEKKLGIAIGVSIGTVALIVLAIILCCLHRRKKVTGGYFLRRRTPSITDSDLEAWRSSNQPETSMLSSEPSSRWAGGDKQMRASILERPAPPPISMHPAFARHHSSQSIGSEANPFSASQEKSEQYELDGTSSHYAERNGGDLGDTIAGRRSESSDRGPYDRPPTPFSPMAMMALSPTRDQQQNPFASAEDEETDDVISPIMPPARNPERIHSPMVHYPSWSEISEFDFTGDGRRRNSIRGQYSFEHDDDDGGWRPIRGRDSIVGRHELA</sequence>
<name>A0A3M7H7X7_HORWE</name>
<gene>
    <name evidence="4" type="ORF">D0860_04326</name>
</gene>
<feature type="region of interest" description="Disordered" evidence="1">
    <location>
        <begin position="216"/>
        <end position="337"/>
    </location>
</feature>
<dbReference type="EMBL" id="QWIS01000076">
    <property type="protein sequence ID" value="RMZ09286.1"/>
    <property type="molecule type" value="Genomic_DNA"/>
</dbReference>
<feature type="chain" id="PRO_5018039388" description="Mid2 domain-containing protein" evidence="3">
    <location>
        <begin position="23"/>
        <end position="435"/>
    </location>
</feature>
<feature type="region of interest" description="Disordered" evidence="1">
    <location>
        <begin position="393"/>
        <end position="435"/>
    </location>
</feature>
<evidence type="ECO:0000256" key="3">
    <source>
        <dbReference type="SAM" id="SignalP"/>
    </source>
</evidence>
<feature type="compositionally biased region" description="Polar residues" evidence="1">
    <location>
        <begin position="221"/>
        <end position="236"/>
    </location>
</feature>
<proteinExistence type="predicted"/>
<evidence type="ECO:0000256" key="2">
    <source>
        <dbReference type="SAM" id="Phobius"/>
    </source>
</evidence>
<keyword evidence="3" id="KW-0732">Signal</keyword>
<evidence type="ECO:0000313" key="4">
    <source>
        <dbReference type="EMBL" id="RMZ09286.1"/>
    </source>
</evidence>
<feature type="region of interest" description="Disordered" evidence="1">
    <location>
        <begin position="26"/>
        <end position="74"/>
    </location>
</feature>
<evidence type="ECO:0000313" key="5">
    <source>
        <dbReference type="Proteomes" id="UP000280598"/>
    </source>
</evidence>
<feature type="region of interest" description="Disordered" evidence="1">
    <location>
        <begin position="120"/>
        <end position="163"/>
    </location>
</feature>
<feature type="compositionally biased region" description="Basic and acidic residues" evidence="1">
    <location>
        <begin position="423"/>
        <end position="435"/>
    </location>
</feature>
<dbReference type="VEuPathDB" id="FungiDB:BTJ68_08237"/>
<feature type="signal peptide" evidence="3">
    <location>
        <begin position="1"/>
        <end position="22"/>
    </location>
</feature>
<dbReference type="Proteomes" id="UP000280598">
    <property type="component" value="Unassembled WGS sequence"/>
</dbReference>
<organism evidence="4 5">
    <name type="scientific">Hortaea werneckii</name>
    <name type="common">Black yeast</name>
    <name type="synonym">Cladosporium werneckii</name>
    <dbReference type="NCBI Taxonomy" id="91943"/>
    <lineage>
        <taxon>Eukaryota</taxon>
        <taxon>Fungi</taxon>
        <taxon>Dikarya</taxon>
        <taxon>Ascomycota</taxon>
        <taxon>Pezizomycotina</taxon>
        <taxon>Dothideomycetes</taxon>
        <taxon>Dothideomycetidae</taxon>
        <taxon>Mycosphaerellales</taxon>
        <taxon>Teratosphaeriaceae</taxon>
        <taxon>Hortaea</taxon>
    </lineage>
</organism>
<feature type="compositionally biased region" description="Polar residues" evidence="1">
    <location>
        <begin position="271"/>
        <end position="285"/>
    </location>
</feature>
<feature type="compositionally biased region" description="Basic and acidic residues" evidence="1">
    <location>
        <begin position="313"/>
        <end position="325"/>
    </location>
</feature>
<keyword evidence="2" id="KW-0812">Transmembrane</keyword>
<evidence type="ECO:0008006" key="6">
    <source>
        <dbReference type="Google" id="ProtNLM"/>
    </source>
</evidence>
<protein>
    <recommendedName>
        <fullName evidence="6">Mid2 domain-containing protein</fullName>
    </recommendedName>
</protein>
<feature type="compositionally biased region" description="Low complexity" evidence="1">
    <location>
        <begin position="35"/>
        <end position="73"/>
    </location>
</feature>
<keyword evidence="2" id="KW-1133">Transmembrane helix</keyword>